<dbReference type="PROSITE" id="PS00626">
    <property type="entry name" value="RCC1_2"/>
    <property type="match status" value="1"/>
</dbReference>
<evidence type="ECO:0000313" key="3">
    <source>
        <dbReference type="EMBL" id="OHS97572.1"/>
    </source>
</evidence>
<comment type="caution">
    <text evidence="3">The sequence shown here is derived from an EMBL/GenBank/DDBJ whole genome shotgun (WGS) entry which is preliminary data.</text>
</comment>
<dbReference type="AlphaFoldDB" id="A0A1J4JJZ4"/>
<evidence type="ECO:0000256" key="2">
    <source>
        <dbReference type="PROSITE-ProRule" id="PRU00235"/>
    </source>
</evidence>
<evidence type="ECO:0000313" key="4">
    <source>
        <dbReference type="Proteomes" id="UP000179807"/>
    </source>
</evidence>
<name>A0A1J4JJZ4_9EUKA</name>
<sequence>MIYTNSDFFFTIVKMANLTECSLISAGYTCLGREGDEEVPKPVENLPTNNLACISTGLSHSVALSKDGSVFGWGSNLDGCLGFPEEVNRVKFPTKINGLPKIIDVKCGCGFTLFLTKEKEVLIASKYNKEKNLKEINIYESAVALFGFWEPWIVGESGTIYWYDYRETKGIEKFGPFPFGIPKQIVSIKHSVLLLTTSGETYGMS</sequence>
<dbReference type="InterPro" id="IPR000408">
    <property type="entry name" value="Reg_chr_condens"/>
</dbReference>
<dbReference type="GeneID" id="94845379"/>
<gene>
    <name evidence="3" type="ORF">TRFO_36181</name>
</gene>
<dbReference type="RefSeq" id="XP_068350709.1">
    <property type="nucleotide sequence ID" value="XM_068510675.1"/>
</dbReference>
<dbReference type="PANTHER" id="PTHR22870">
    <property type="entry name" value="REGULATOR OF CHROMOSOME CONDENSATION"/>
    <property type="match status" value="1"/>
</dbReference>
<feature type="repeat" description="RCC1" evidence="2">
    <location>
        <begin position="68"/>
        <end position="118"/>
    </location>
</feature>
<dbReference type="PROSITE" id="PS50012">
    <property type="entry name" value="RCC1_3"/>
    <property type="match status" value="2"/>
</dbReference>
<keyword evidence="4" id="KW-1185">Reference proteome</keyword>
<dbReference type="VEuPathDB" id="TrichDB:TRFO_36181"/>
<dbReference type="PANTHER" id="PTHR22870:SF408">
    <property type="entry name" value="OS09G0560450 PROTEIN"/>
    <property type="match status" value="1"/>
</dbReference>
<dbReference type="EMBL" id="MLAK01001107">
    <property type="protein sequence ID" value="OHS97572.1"/>
    <property type="molecule type" value="Genomic_DNA"/>
</dbReference>
<dbReference type="OrthoDB" id="10253607at2759"/>
<organism evidence="3 4">
    <name type="scientific">Tritrichomonas foetus</name>
    <dbReference type="NCBI Taxonomy" id="1144522"/>
    <lineage>
        <taxon>Eukaryota</taxon>
        <taxon>Metamonada</taxon>
        <taxon>Parabasalia</taxon>
        <taxon>Tritrichomonadida</taxon>
        <taxon>Tritrichomonadidae</taxon>
        <taxon>Tritrichomonas</taxon>
    </lineage>
</organism>
<dbReference type="Pfam" id="PF00415">
    <property type="entry name" value="RCC1"/>
    <property type="match status" value="1"/>
</dbReference>
<dbReference type="Proteomes" id="UP000179807">
    <property type="component" value="Unassembled WGS sequence"/>
</dbReference>
<proteinExistence type="predicted"/>
<dbReference type="InterPro" id="IPR051210">
    <property type="entry name" value="Ub_ligase/GEF_domain"/>
</dbReference>
<reference evidence="3" key="1">
    <citation type="submission" date="2016-10" db="EMBL/GenBank/DDBJ databases">
        <authorList>
            <person name="Benchimol M."/>
            <person name="Almeida L.G."/>
            <person name="Vasconcelos A.T."/>
            <person name="Perreira-Neves A."/>
            <person name="Rosa I.A."/>
            <person name="Tasca T."/>
            <person name="Bogo M.R."/>
            <person name="de Souza W."/>
        </authorList>
    </citation>
    <scope>NUCLEOTIDE SEQUENCE [LARGE SCALE GENOMIC DNA]</scope>
    <source>
        <strain evidence="3">K</strain>
    </source>
</reference>
<evidence type="ECO:0000256" key="1">
    <source>
        <dbReference type="ARBA" id="ARBA00022737"/>
    </source>
</evidence>
<accession>A0A1J4JJZ4</accession>
<dbReference type="InterPro" id="IPR009091">
    <property type="entry name" value="RCC1/BLIP-II"/>
</dbReference>
<keyword evidence="1" id="KW-0677">Repeat</keyword>
<feature type="repeat" description="RCC1" evidence="2">
    <location>
        <begin position="21"/>
        <end position="67"/>
    </location>
</feature>
<protein>
    <recommendedName>
        <fullName evidence="5">Regulator of chromosome condensation</fullName>
    </recommendedName>
</protein>
<dbReference type="Gene3D" id="2.130.10.30">
    <property type="entry name" value="Regulator of chromosome condensation 1/beta-lactamase-inhibitor protein II"/>
    <property type="match status" value="1"/>
</dbReference>
<evidence type="ECO:0008006" key="5">
    <source>
        <dbReference type="Google" id="ProtNLM"/>
    </source>
</evidence>
<dbReference type="SUPFAM" id="SSF50985">
    <property type="entry name" value="RCC1/BLIP-II"/>
    <property type="match status" value="1"/>
</dbReference>